<dbReference type="PANTHER" id="PTHR37423:SF2">
    <property type="entry name" value="MEMBRANE-BOUND LYTIC MUREIN TRANSGLYCOSYLASE C"/>
    <property type="match status" value="1"/>
</dbReference>
<organism evidence="4 5">
    <name type="scientific">Gemmatimonas groenlandica</name>
    <dbReference type="NCBI Taxonomy" id="2732249"/>
    <lineage>
        <taxon>Bacteria</taxon>
        <taxon>Pseudomonadati</taxon>
        <taxon>Gemmatimonadota</taxon>
        <taxon>Gemmatimonadia</taxon>
        <taxon>Gemmatimonadales</taxon>
        <taxon>Gemmatimonadaceae</taxon>
        <taxon>Gemmatimonas</taxon>
    </lineage>
</organism>
<proteinExistence type="inferred from homology"/>
<protein>
    <submittedName>
        <fullName evidence="4">Transglycosylase SLT domain-containing protein</fullName>
    </submittedName>
</protein>
<gene>
    <name evidence="4" type="ORF">HKW67_09545</name>
</gene>
<evidence type="ECO:0000313" key="5">
    <source>
        <dbReference type="Proteomes" id="UP000500938"/>
    </source>
</evidence>
<feature type="domain" description="Transglycosylase SLT" evidence="3">
    <location>
        <begin position="49"/>
        <end position="154"/>
    </location>
</feature>
<dbReference type="SUPFAM" id="SSF53955">
    <property type="entry name" value="Lysozyme-like"/>
    <property type="match status" value="1"/>
</dbReference>
<evidence type="ECO:0000256" key="2">
    <source>
        <dbReference type="SAM" id="SignalP"/>
    </source>
</evidence>
<reference evidence="4 5" key="1">
    <citation type="submission" date="2020-05" db="EMBL/GenBank/DDBJ databases">
        <title>Complete genome sequence of Gemmatimonas greenlandica TET16.</title>
        <authorList>
            <person name="Zeng Y."/>
        </authorList>
    </citation>
    <scope>NUCLEOTIDE SEQUENCE [LARGE SCALE GENOMIC DNA]</scope>
    <source>
        <strain evidence="4 5">TET16</strain>
    </source>
</reference>
<dbReference type="EMBL" id="CP053085">
    <property type="protein sequence ID" value="QJR35737.1"/>
    <property type="molecule type" value="Genomic_DNA"/>
</dbReference>
<dbReference type="InterPro" id="IPR008258">
    <property type="entry name" value="Transglycosylase_SLT_dom_1"/>
</dbReference>
<accession>A0A6M4IQH7</accession>
<sequence length="211" mass="24373">MTRRLRWSVLALFAACAVQVPAASAQPHDPADRYDDTFRKAAKRSFGPAFDWRLFKAQGMAESNLDPMARSRVGARGLMQLMPSTYREIASENADLALIDNPELNIEAGIAYDRRLWLRWENDSIADDRRQFMFASYNAGRGTLLNAQRRARQRQLDPRQWRNIEKIAPSVPRWRHVETLDYVRKIEVNITRLDDRGRIMKASATARGLKR</sequence>
<evidence type="ECO:0000259" key="3">
    <source>
        <dbReference type="Pfam" id="PF01464"/>
    </source>
</evidence>
<feature type="signal peptide" evidence="2">
    <location>
        <begin position="1"/>
        <end position="22"/>
    </location>
</feature>
<dbReference type="RefSeq" id="WP_171225168.1">
    <property type="nucleotide sequence ID" value="NZ_CP053085.1"/>
</dbReference>
<keyword evidence="5" id="KW-1185">Reference proteome</keyword>
<dbReference type="KEGG" id="ggr:HKW67_09545"/>
<evidence type="ECO:0000313" key="4">
    <source>
        <dbReference type="EMBL" id="QJR35737.1"/>
    </source>
</evidence>
<dbReference type="Gene3D" id="1.10.530.10">
    <property type="match status" value="1"/>
</dbReference>
<comment type="similarity">
    <text evidence="1">Belongs to the transglycosylase Slt family.</text>
</comment>
<dbReference type="AlphaFoldDB" id="A0A6M4IQH7"/>
<dbReference type="Pfam" id="PF01464">
    <property type="entry name" value="SLT"/>
    <property type="match status" value="1"/>
</dbReference>
<dbReference type="Proteomes" id="UP000500938">
    <property type="component" value="Chromosome"/>
</dbReference>
<dbReference type="PANTHER" id="PTHR37423">
    <property type="entry name" value="SOLUBLE LYTIC MUREIN TRANSGLYCOSYLASE-RELATED"/>
    <property type="match status" value="1"/>
</dbReference>
<name>A0A6M4IQH7_9BACT</name>
<evidence type="ECO:0000256" key="1">
    <source>
        <dbReference type="ARBA" id="ARBA00007734"/>
    </source>
</evidence>
<dbReference type="InterPro" id="IPR023346">
    <property type="entry name" value="Lysozyme-like_dom_sf"/>
</dbReference>
<feature type="chain" id="PRO_5027038931" evidence="2">
    <location>
        <begin position="23"/>
        <end position="211"/>
    </location>
</feature>
<keyword evidence="2" id="KW-0732">Signal</keyword>